<evidence type="ECO:0000256" key="8">
    <source>
        <dbReference type="ARBA" id="ARBA00023274"/>
    </source>
</evidence>
<dbReference type="GO" id="GO:0000387">
    <property type="term" value="P:spliceosomal snRNP assembly"/>
    <property type="evidence" value="ECO:0007669"/>
    <property type="project" value="UniProtKB-UniRule"/>
</dbReference>
<comment type="similarity">
    <text evidence="2 9">Belongs to the snRNP Sm proteins family.</text>
</comment>
<dbReference type="GO" id="GO:0003723">
    <property type="term" value="F:RNA binding"/>
    <property type="evidence" value="ECO:0007669"/>
    <property type="project" value="UniProtKB-UniRule"/>
</dbReference>
<proteinExistence type="inferred from homology"/>
<dbReference type="AlphaFoldDB" id="A0A9W8CLN3"/>
<dbReference type="GO" id="GO:0005685">
    <property type="term" value="C:U1 snRNP"/>
    <property type="evidence" value="ECO:0007669"/>
    <property type="project" value="TreeGrafter"/>
</dbReference>
<accession>A0A9W8CLN3</accession>
<dbReference type="GO" id="GO:0097526">
    <property type="term" value="C:spliceosomal tri-snRNP complex"/>
    <property type="evidence" value="ECO:0007669"/>
    <property type="project" value="TreeGrafter"/>
</dbReference>
<evidence type="ECO:0000256" key="9">
    <source>
        <dbReference type="RuleBase" id="RU365052"/>
    </source>
</evidence>
<evidence type="ECO:0000259" key="10">
    <source>
        <dbReference type="PROSITE" id="PS52002"/>
    </source>
</evidence>
<dbReference type="SUPFAM" id="SSF50182">
    <property type="entry name" value="Sm-like ribonucleoproteins"/>
    <property type="match status" value="1"/>
</dbReference>
<evidence type="ECO:0000313" key="11">
    <source>
        <dbReference type="EMBL" id="KAJ1646845.1"/>
    </source>
</evidence>
<dbReference type="FunFam" id="2.30.30.100:FF:000023">
    <property type="entry name" value="Small nuclear ribonucleoprotein G"/>
    <property type="match status" value="1"/>
</dbReference>
<dbReference type="GO" id="GO:0071011">
    <property type="term" value="C:precatalytic spliceosome"/>
    <property type="evidence" value="ECO:0007669"/>
    <property type="project" value="TreeGrafter"/>
</dbReference>
<comment type="function">
    <text evidence="9">Plays a role in pre-mRNA splicing.</text>
</comment>
<evidence type="ECO:0000256" key="7">
    <source>
        <dbReference type="ARBA" id="ARBA00023242"/>
    </source>
</evidence>
<comment type="subcellular location">
    <subcellularLocation>
        <location evidence="1 9">Nucleus</location>
    </subcellularLocation>
</comment>
<keyword evidence="5 9" id="KW-0694">RNA-binding</keyword>
<dbReference type="InterPro" id="IPR047575">
    <property type="entry name" value="Sm"/>
</dbReference>
<dbReference type="InterPro" id="IPR044641">
    <property type="entry name" value="Lsm7/SmG-like"/>
</dbReference>
<comment type="caution">
    <text evidence="11">The sequence shown here is derived from an EMBL/GenBank/DDBJ whole genome shotgun (WGS) entry which is preliminary data.</text>
</comment>
<dbReference type="InterPro" id="IPR010920">
    <property type="entry name" value="LSM_dom_sf"/>
</dbReference>
<sequence>MVKSSAPELKSYMDKKLYLQLNANRAVVGLLRGYDAFMNIHLVDAYEVISPDEQQPIGVAVIRGNSIVSMEALEPIKNQGF</sequence>
<dbReference type="GO" id="GO:0005686">
    <property type="term" value="C:U2 snRNP"/>
    <property type="evidence" value="ECO:0007669"/>
    <property type="project" value="TreeGrafter"/>
</dbReference>
<reference evidence="11" key="1">
    <citation type="submission" date="2022-07" db="EMBL/GenBank/DDBJ databases">
        <title>Phylogenomic reconstructions and comparative analyses of Kickxellomycotina fungi.</title>
        <authorList>
            <person name="Reynolds N.K."/>
            <person name="Stajich J.E."/>
            <person name="Barry K."/>
            <person name="Grigoriev I.V."/>
            <person name="Crous P."/>
            <person name="Smith M.E."/>
        </authorList>
    </citation>
    <scope>NUCLEOTIDE SEQUENCE</scope>
    <source>
        <strain evidence="11">NBRC 105413</strain>
    </source>
</reference>
<evidence type="ECO:0000313" key="12">
    <source>
        <dbReference type="Proteomes" id="UP001145021"/>
    </source>
</evidence>
<keyword evidence="8 9" id="KW-0687">Ribonucleoprotein</keyword>
<keyword evidence="3 9" id="KW-0507">mRNA processing</keyword>
<keyword evidence="6 9" id="KW-0508">mRNA splicing</keyword>
<evidence type="ECO:0000256" key="3">
    <source>
        <dbReference type="ARBA" id="ARBA00022664"/>
    </source>
</evidence>
<dbReference type="GO" id="GO:0005682">
    <property type="term" value="C:U5 snRNP"/>
    <property type="evidence" value="ECO:0007669"/>
    <property type="project" value="TreeGrafter"/>
</dbReference>
<dbReference type="Proteomes" id="UP001145021">
    <property type="component" value="Unassembled WGS sequence"/>
</dbReference>
<dbReference type="CDD" id="cd01719">
    <property type="entry name" value="Sm_G"/>
    <property type="match status" value="1"/>
</dbReference>
<evidence type="ECO:0000256" key="2">
    <source>
        <dbReference type="ARBA" id="ARBA00006850"/>
    </source>
</evidence>
<dbReference type="GO" id="GO:0034719">
    <property type="term" value="C:SMN-Sm protein complex"/>
    <property type="evidence" value="ECO:0007669"/>
    <property type="project" value="TreeGrafter"/>
</dbReference>
<dbReference type="GO" id="GO:0071013">
    <property type="term" value="C:catalytic step 2 spliceosome"/>
    <property type="evidence" value="ECO:0007669"/>
    <property type="project" value="TreeGrafter"/>
</dbReference>
<dbReference type="PANTHER" id="PTHR10553:SF2">
    <property type="entry name" value="SMALL NUCLEAR RIBONUCLEOPROTEIN G"/>
    <property type="match status" value="1"/>
</dbReference>
<evidence type="ECO:0000256" key="6">
    <source>
        <dbReference type="ARBA" id="ARBA00023187"/>
    </source>
</evidence>
<dbReference type="PANTHER" id="PTHR10553">
    <property type="entry name" value="SMALL NUCLEAR RIBONUCLEOPROTEIN"/>
    <property type="match status" value="1"/>
</dbReference>
<dbReference type="SMART" id="SM00651">
    <property type="entry name" value="Sm"/>
    <property type="match status" value="1"/>
</dbReference>
<dbReference type="PROSITE" id="PS52002">
    <property type="entry name" value="SM"/>
    <property type="match status" value="1"/>
</dbReference>
<dbReference type="InterPro" id="IPR034098">
    <property type="entry name" value="Sm_G"/>
</dbReference>
<organism evidence="11 12">
    <name type="scientific">Coemansia asiatica</name>
    <dbReference type="NCBI Taxonomy" id="1052880"/>
    <lineage>
        <taxon>Eukaryota</taxon>
        <taxon>Fungi</taxon>
        <taxon>Fungi incertae sedis</taxon>
        <taxon>Zoopagomycota</taxon>
        <taxon>Kickxellomycotina</taxon>
        <taxon>Kickxellomycetes</taxon>
        <taxon>Kickxellales</taxon>
        <taxon>Kickxellaceae</taxon>
        <taxon>Coemansia</taxon>
    </lineage>
</organism>
<dbReference type="GO" id="GO:0071004">
    <property type="term" value="C:U2-type prespliceosome"/>
    <property type="evidence" value="ECO:0007669"/>
    <property type="project" value="TreeGrafter"/>
</dbReference>
<keyword evidence="12" id="KW-1185">Reference proteome</keyword>
<dbReference type="GO" id="GO:0005687">
    <property type="term" value="C:U4 snRNP"/>
    <property type="evidence" value="ECO:0007669"/>
    <property type="project" value="TreeGrafter"/>
</dbReference>
<dbReference type="Gene3D" id="2.30.30.100">
    <property type="match status" value="1"/>
</dbReference>
<evidence type="ECO:0000256" key="1">
    <source>
        <dbReference type="ARBA" id="ARBA00004123"/>
    </source>
</evidence>
<gene>
    <name evidence="11" type="ORF">LPJ64_001729</name>
</gene>
<dbReference type="EMBL" id="JANBOH010000047">
    <property type="protein sequence ID" value="KAJ1646845.1"/>
    <property type="molecule type" value="Genomic_DNA"/>
</dbReference>
<evidence type="ECO:0000256" key="4">
    <source>
        <dbReference type="ARBA" id="ARBA00022728"/>
    </source>
</evidence>
<keyword evidence="4 9" id="KW-0747">Spliceosome</keyword>
<protein>
    <recommendedName>
        <fullName evidence="9">Small nuclear ribonucleoprotein G</fullName>
        <shortName evidence="9">snRNP-G</shortName>
    </recommendedName>
</protein>
<feature type="domain" description="Sm" evidence="10">
    <location>
        <begin position="4"/>
        <end position="76"/>
    </location>
</feature>
<keyword evidence="7 9" id="KW-0539">Nucleus</keyword>
<dbReference type="Pfam" id="PF01423">
    <property type="entry name" value="LSM"/>
    <property type="match status" value="1"/>
</dbReference>
<name>A0A9W8CLN3_9FUNG</name>
<evidence type="ECO:0000256" key="5">
    <source>
        <dbReference type="ARBA" id="ARBA00022884"/>
    </source>
</evidence>
<dbReference type="InterPro" id="IPR001163">
    <property type="entry name" value="Sm_dom_euk/arc"/>
</dbReference>